<proteinExistence type="predicted"/>
<protein>
    <submittedName>
        <fullName evidence="1">4994_t:CDS:1</fullName>
    </submittedName>
</protein>
<accession>A0ACA9QRV2</accession>
<reference evidence="1" key="1">
    <citation type="submission" date="2021-06" db="EMBL/GenBank/DDBJ databases">
        <authorList>
            <person name="Kallberg Y."/>
            <person name="Tangrot J."/>
            <person name="Rosling A."/>
        </authorList>
    </citation>
    <scope>NUCLEOTIDE SEQUENCE</scope>
    <source>
        <strain evidence="1">CL356</strain>
    </source>
</reference>
<comment type="caution">
    <text evidence="1">The sequence shown here is derived from an EMBL/GenBank/DDBJ whole genome shotgun (WGS) entry which is preliminary data.</text>
</comment>
<name>A0ACA9QRV2_9GLOM</name>
<keyword evidence="2" id="KW-1185">Reference proteome</keyword>
<dbReference type="EMBL" id="CAJVPT010060584">
    <property type="protein sequence ID" value="CAG8763958.1"/>
    <property type="molecule type" value="Genomic_DNA"/>
</dbReference>
<gene>
    <name evidence="1" type="ORF">ACOLOM_LOCUS13347</name>
</gene>
<sequence>SLMKCVEVNWMAILTGPEATGKTSLVRLLAKLTGNKLEEFSMNSSVDTTELLGGFEQLELSRHRQMVIDELISISNRTSKLLLIKNRNSIDEARNVQLPDDLQISQVITQLCHFTFTLKNHQKFNDDSFSQVNSSIMDFGLVNQLLTILDRTIRDFDLPLKDTLQHLTEEIVKLKFMESEVTAGCFEWIDGVLINALLNGNWLLIDNANLCSPSVLDRLNPLLEPNGFLMVNEKGMTD</sequence>
<evidence type="ECO:0000313" key="2">
    <source>
        <dbReference type="Proteomes" id="UP000789525"/>
    </source>
</evidence>
<feature type="non-terminal residue" evidence="1">
    <location>
        <position position="1"/>
    </location>
</feature>
<evidence type="ECO:0000313" key="1">
    <source>
        <dbReference type="EMBL" id="CAG8763958.1"/>
    </source>
</evidence>
<dbReference type="Proteomes" id="UP000789525">
    <property type="component" value="Unassembled WGS sequence"/>
</dbReference>
<organism evidence="1 2">
    <name type="scientific">Acaulospora colombiana</name>
    <dbReference type="NCBI Taxonomy" id="27376"/>
    <lineage>
        <taxon>Eukaryota</taxon>
        <taxon>Fungi</taxon>
        <taxon>Fungi incertae sedis</taxon>
        <taxon>Mucoromycota</taxon>
        <taxon>Glomeromycotina</taxon>
        <taxon>Glomeromycetes</taxon>
        <taxon>Diversisporales</taxon>
        <taxon>Acaulosporaceae</taxon>
        <taxon>Acaulospora</taxon>
    </lineage>
</organism>
<feature type="non-terminal residue" evidence="1">
    <location>
        <position position="238"/>
    </location>
</feature>